<dbReference type="SUPFAM" id="SSF81606">
    <property type="entry name" value="PP2C-like"/>
    <property type="match status" value="1"/>
</dbReference>
<keyword evidence="1" id="KW-0378">Hydrolase</keyword>
<gene>
    <name evidence="4" type="ORF">NBG84_15075</name>
</gene>
<dbReference type="SMART" id="SM00331">
    <property type="entry name" value="PP2C_SIG"/>
    <property type="match status" value="1"/>
</dbReference>
<dbReference type="InterPro" id="IPR001789">
    <property type="entry name" value="Sig_transdc_resp-reg_receiver"/>
</dbReference>
<dbReference type="PANTHER" id="PTHR43156">
    <property type="entry name" value="STAGE II SPORULATION PROTEIN E-RELATED"/>
    <property type="match status" value="1"/>
</dbReference>
<dbReference type="SMART" id="SM00448">
    <property type="entry name" value="REC"/>
    <property type="match status" value="1"/>
</dbReference>
<protein>
    <submittedName>
        <fullName evidence="4">Fused response regulator/phosphatase</fullName>
    </submittedName>
</protein>
<feature type="domain" description="Response regulatory" evidence="3">
    <location>
        <begin position="13"/>
        <end position="133"/>
    </location>
</feature>
<dbReference type="InterPro" id="IPR052016">
    <property type="entry name" value="Bact_Sigma-Reg"/>
</dbReference>
<comment type="caution">
    <text evidence="4">The sequence shown here is derived from an EMBL/GenBank/DDBJ whole genome shotgun (WGS) entry which is preliminary data.</text>
</comment>
<dbReference type="Pfam" id="PF07228">
    <property type="entry name" value="SpoIIE"/>
    <property type="match status" value="1"/>
</dbReference>
<dbReference type="Gene3D" id="3.60.40.10">
    <property type="entry name" value="PPM-type phosphatase domain"/>
    <property type="match status" value="1"/>
</dbReference>
<name>A0ABT0UM54_9ACTN</name>
<dbReference type="Pfam" id="PF00072">
    <property type="entry name" value="Response_reg"/>
    <property type="match status" value="1"/>
</dbReference>
<dbReference type="InterPro" id="IPR011006">
    <property type="entry name" value="CheY-like_superfamily"/>
</dbReference>
<evidence type="ECO:0000256" key="1">
    <source>
        <dbReference type="ARBA" id="ARBA00022801"/>
    </source>
</evidence>
<keyword evidence="5" id="KW-1185">Reference proteome</keyword>
<dbReference type="InterPro" id="IPR036457">
    <property type="entry name" value="PPM-type-like_dom_sf"/>
</dbReference>
<dbReference type="EMBL" id="JAMQAW010000011">
    <property type="protein sequence ID" value="MCM2389598.1"/>
    <property type="molecule type" value="Genomic_DNA"/>
</dbReference>
<organism evidence="4 5">
    <name type="scientific">Streptomyces albipurpureus</name>
    <dbReference type="NCBI Taxonomy" id="2897419"/>
    <lineage>
        <taxon>Bacteria</taxon>
        <taxon>Bacillati</taxon>
        <taxon>Actinomycetota</taxon>
        <taxon>Actinomycetes</taxon>
        <taxon>Kitasatosporales</taxon>
        <taxon>Streptomycetaceae</taxon>
        <taxon>Streptomyces</taxon>
    </lineage>
</organism>
<sequence>MNEDAEHDAAPARVLIVDDDATNRYVLGSWLRRAGHTVLEAPDGTAALELLDIADAPLPEVAIIDVNLPDVSGFQVCESIKANPRTAGVPVIHVSAVIMSPEDHARGLQGGAAAYLNQPIDRDELLATLTATLRYTRAQQRAEWLAKRLRTLNHTTLDVYKAVGFHSFASAATSGAANLMSCAATAVFLTPQGHVVHSMAQGPGETARLLPTHPSVLNRLAVQALGSGTGTETAHIPQALWQTLLPSDQLGGDVFLIVVRTKRGRPPLCFAVPADALHGSDDRELFQQLAIASSLALESLRSYTEEHSLALTLQKTFLPDGLPSVPGIEMAFRYVPAGAQAEIGGDFYEALETSDGLLVAIGDVAGHSLAAAVVMGELRHALRAYALEGHPPHRLHDRLETLLAHSRPGVTVTLCLVLIEPGGRRIHLSNAGHIPPLLVEPDGQARFLHEHGPLLGLGLPHPPATIYSTAPETRLVLMTDGLVEERTRDLDSSLSEFCAAVTSGPDDLEELSDMLLQTFGKDKDDDIALLTVHLS</sequence>
<evidence type="ECO:0000313" key="5">
    <source>
        <dbReference type="Proteomes" id="UP001431429"/>
    </source>
</evidence>
<dbReference type="Gene3D" id="3.40.50.2300">
    <property type="match status" value="1"/>
</dbReference>
<dbReference type="SUPFAM" id="SSF52172">
    <property type="entry name" value="CheY-like"/>
    <property type="match status" value="1"/>
</dbReference>
<dbReference type="PANTHER" id="PTHR43156:SF2">
    <property type="entry name" value="STAGE II SPORULATION PROTEIN E"/>
    <property type="match status" value="1"/>
</dbReference>
<reference evidence="4" key="1">
    <citation type="submission" date="2022-06" db="EMBL/GenBank/DDBJ databases">
        <title>Genome public.</title>
        <authorList>
            <person name="Sun Q."/>
        </authorList>
    </citation>
    <scope>NUCLEOTIDE SEQUENCE</scope>
    <source>
        <strain evidence="4">CWNU-1</strain>
    </source>
</reference>
<accession>A0ABT0UM54</accession>
<evidence type="ECO:0000313" key="4">
    <source>
        <dbReference type="EMBL" id="MCM2389598.1"/>
    </source>
</evidence>
<keyword evidence="2" id="KW-0597">Phosphoprotein</keyword>
<dbReference type="PROSITE" id="PS50110">
    <property type="entry name" value="RESPONSE_REGULATORY"/>
    <property type="match status" value="1"/>
</dbReference>
<dbReference type="RefSeq" id="WP_250919939.1">
    <property type="nucleotide sequence ID" value="NZ_JAMQAW010000011.1"/>
</dbReference>
<proteinExistence type="predicted"/>
<dbReference type="InterPro" id="IPR001932">
    <property type="entry name" value="PPM-type_phosphatase-like_dom"/>
</dbReference>
<evidence type="ECO:0000259" key="3">
    <source>
        <dbReference type="PROSITE" id="PS50110"/>
    </source>
</evidence>
<evidence type="ECO:0000256" key="2">
    <source>
        <dbReference type="PROSITE-ProRule" id="PRU00169"/>
    </source>
</evidence>
<feature type="modified residue" description="4-aspartylphosphate" evidence="2">
    <location>
        <position position="65"/>
    </location>
</feature>
<dbReference type="Proteomes" id="UP001431429">
    <property type="component" value="Unassembled WGS sequence"/>
</dbReference>